<evidence type="ECO:0000313" key="3">
    <source>
        <dbReference type="EMBL" id="KAL1586093.1"/>
    </source>
</evidence>
<keyword evidence="1" id="KW-0833">Ubl conjugation pathway</keyword>
<sequence length="171" mass="18540">MGTLTPARVTRRIKQELAVLQHSPLDTCHAAPISDSDLHAWFAVVAAPQNTPYAGGTFNLSIHFPPTYPLQPLGATCTTPIFHPNVSPQGEVGLAELRPNQWSPVIRTVLVCLQAMLAGPDLGEECVLNEEAARLCVEDAEGFGERARRHMMEHATPSAAVNQALEDLSKR</sequence>
<dbReference type="SMART" id="SM00212">
    <property type="entry name" value="UBCc"/>
    <property type="match status" value="1"/>
</dbReference>
<dbReference type="Gene3D" id="3.10.110.10">
    <property type="entry name" value="Ubiquitin Conjugating Enzyme"/>
    <property type="match status" value="1"/>
</dbReference>
<dbReference type="InterPro" id="IPR000608">
    <property type="entry name" value="UBC"/>
</dbReference>
<protein>
    <recommendedName>
        <fullName evidence="2">UBC core domain-containing protein</fullName>
    </recommendedName>
</protein>
<accession>A0AB34KMR0</accession>
<dbReference type="Pfam" id="PF00179">
    <property type="entry name" value="UQ_con"/>
    <property type="match status" value="1"/>
</dbReference>
<dbReference type="GeneID" id="96006212"/>
<dbReference type="CDD" id="cd00195">
    <property type="entry name" value="UBCc_UEV"/>
    <property type="match status" value="1"/>
</dbReference>
<dbReference type="EMBL" id="JAAQHG020000016">
    <property type="protein sequence ID" value="KAL1586093.1"/>
    <property type="molecule type" value="Genomic_DNA"/>
</dbReference>
<dbReference type="InterPro" id="IPR050113">
    <property type="entry name" value="Ub_conjugating_enzyme"/>
</dbReference>
<evidence type="ECO:0000259" key="2">
    <source>
        <dbReference type="PROSITE" id="PS50127"/>
    </source>
</evidence>
<dbReference type="InterPro" id="IPR016135">
    <property type="entry name" value="UBQ-conjugating_enzyme/RWD"/>
</dbReference>
<dbReference type="PROSITE" id="PS50127">
    <property type="entry name" value="UBC_2"/>
    <property type="match status" value="1"/>
</dbReference>
<comment type="caution">
    <text evidence="3">The sequence shown here is derived from an EMBL/GenBank/DDBJ whole genome shotgun (WGS) entry which is preliminary data.</text>
</comment>
<dbReference type="PANTHER" id="PTHR24067">
    <property type="entry name" value="UBIQUITIN-CONJUGATING ENZYME E2"/>
    <property type="match status" value="1"/>
</dbReference>
<evidence type="ECO:0000256" key="1">
    <source>
        <dbReference type="ARBA" id="ARBA00022786"/>
    </source>
</evidence>
<reference evidence="3 4" key="1">
    <citation type="journal article" date="2020" name="Microbiol. Resour. Announc.">
        <title>Draft Genome Sequence of a Cladosporium Species Isolated from the Mesophotic Ascidian Didemnum maculosum.</title>
        <authorList>
            <person name="Gioti A."/>
            <person name="Siaperas R."/>
            <person name="Nikolaivits E."/>
            <person name="Le Goff G."/>
            <person name="Ouazzani J."/>
            <person name="Kotoulas G."/>
            <person name="Topakas E."/>
        </authorList>
    </citation>
    <scope>NUCLEOTIDE SEQUENCE [LARGE SCALE GENOMIC DNA]</scope>
    <source>
        <strain evidence="3 4">TM138-S3</strain>
    </source>
</reference>
<feature type="domain" description="UBC core" evidence="2">
    <location>
        <begin position="8"/>
        <end position="156"/>
    </location>
</feature>
<dbReference type="SUPFAM" id="SSF54495">
    <property type="entry name" value="UBC-like"/>
    <property type="match status" value="1"/>
</dbReference>
<name>A0AB34KMR0_9PEZI</name>
<proteinExistence type="predicted"/>
<dbReference type="RefSeq" id="XP_069229198.1">
    <property type="nucleotide sequence ID" value="XM_069373374.1"/>
</dbReference>
<dbReference type="AlphaFoldDB" id="A0AB34KMR0"/>
<keyword evidence="4" id="KW-1185">Reference proteome</keyword>
<gene>
    <name evidence="3" type="ORF">WHR41_04768</name>
</gene>
<organism evidence="3 4">
    <name type="scientific">Cladosporium halotolerans</name>
    <dbReference type="NCBI Taxonomy" id="1052096"/>
    <lineage>
        <taxon>Eukaryota</taxon>
        <taxon>Fungi</taxon>
        <taxon>Dikarya</taxon>
        <taxon>Ascomycota</taxon>
        <taxon>Pezizomycotina</taxon>
        <taxon>Dothideomycetes</taxon>
        <taxon>Dothideomycetidae</taxon>
        <taxon>Cladosporiales</taxon>
        <taxon>Cladosporiaceae</taxon>
        <taxon>Cladosporium</taxon>
    </lineage>
</organism>
<dbReference type="Proteomes" id="UP000803884">
    <property type="component" value="Unassembled WGS sequence"/>
</dbReference>
<evidence type="ECO:0000313" key="4">
    <source>
        <dbReference type="Proteomes" id="UP000803884"/>
    </source>
</evidence>